<dbReference type="EMBL" id="JAFBEB010000002">
    <property type="protein sequence ID" value="MBM7589250.1"/>
    <property type="molecule type" value="Genomic_DNA"/>
</dbReference>
<keyword evidence="2" id="KW-1185">Reference proteome</keyword>
<dbReference type="AlphaFoldDB" id="A0A938XX12"/>
<name>A0A938XX12_9BACL</name>
<dbReference type="RefSeq" id="WP_204516981.1">
    <property type="nucleotide sequence ID" value="NZ_BAABIN010000015.1"/>
</dbReference>
<dbReference type="Proteomes" id="UP000717624">
    <property type="component" value="Unassembled WGS sequence"/>
</dbReference>
<sequence>MTSQKQPSKKEEPTIAVGLEMDELEAKATKQEVAKGDYTPVTKLFLDRTE</sequence>
<accession>A0A938XX12</accession>
<gene>
    <name evidence="1" type="ORF">JOD01_000848</name>
</gene>
<evidence type="ECO:0000313" key="1">
    <source>
        <dbReference type="EMBL" id="MBM7589250.1"/>
    </source>
</evidence>
<organism evidence="1 2">
    <name type="scientific">Brevibacillus fulvus</name>
    <dbReference type="NCBI Taxonomy" id="1125967"/>
    <lineage>
        <taxon>Bacteria</taxon>
        <taxon>Bacillati</taxon>
        <taxon>Bacillota</taxon>
        <taxon>Bacilli</taxon>
        <taxon>Bacillales</taxon>
        <taxon>Paenibacillaceae</taxon>
        <taxon>Brevibacillus</taxon>
    </lineage>
</organism>
<reference evidence="1" key="1">
    <citation type="submission" date="2021-01" db="EMBL/GenBank/DDBJ databases">
        <title>Genomic Encyclopedia of Type Strains, Phase IV (KMG-IV): sequencing the most valuable type-strain genomes for metagenomic binning, comparative biology and taxonomic classification.</title>
        <authorList>
            <person name="Goeker M."/>
        </authorList>
    </citation>
    <scope>NUCLEOTIDE SEQUENCE</scope>
    <source>
        <strain evidence="1">DSM 25523</strain>
    </source>
</reference>
<proteinExistence type="predicted"/>
<protein>
    <submittedName>
        <fullName evidence="1">Uncharacterized protein</fullName>
    </submittedName>
</protein>
<evidence type="ECO:0000313" key="2">
    <source>
        <dbReference type="Proteomes" id="UP000717624"/>
    </source>
</evidence>
<comment type="caution">
    <text evidence="1">The sequence shown here is derived from an EMBL/GenBank/DDBJ whole genome shotgun (WGS) entry which is preliminary data.</text>
</comment>